<organism evidence="1">
    <name type="scientific">marine metagenome</name>
    <dbReference type="NCBI Taxonomy" id="408172"/>
    <lineage>
        <taxon>unclassified sequences</taxon>
        <taxon>metagenomes</taxon>
        <taxon>ecological metagenomes</taxon>
    </lineage>
</organism>
<reference evidence="1" key="1">
    <citation type="submission" date="2018-05" db="EMBL/GenBank/DDBJ databases">
        <authorList>
            <person name="Lanie J.A."/>
            <person name="Ng W.-L."/>
            <person name="Kazmierczak K.M."/>
            <person name="Andrzejewski T.M."/>
            <person name="Davidsen T.M."/>
            <person name="Wayne K.J."/>
            <person name="Tettelin H."/>
            <person name="Glass J.I."/>
            <person name="Rusch D."/>
            <person name="Podicherti R."/>
            <person name="Tsui H.-C.T."/>
            <person name="Winkler M.E."/>
        </authorList>
    </citation>
    <scope>NUCLEOTIDE SEQUENCE</scope>
</reference>
<gene>
    <name evidence="1" type="ORF">METZ01_LOCUS78485</name>
</gene>
<protein>
    <submittedName>
        <fullName evidence="1">Uncharacterized protein</fullName>
    </submittedName>
</protein>
<sequence>MSLNVSSEILETSSALTESVFIAKIKNSAVSFIKRNILQRPKNELDIHRL</sequence>
<dbReference type="EMBL" id="UINC01006123">
    <property type="protein sequence ID" value="SVA25631.1"/>
    <property type="molecule type" value="Genomic_DNA"/>
</dbReference>
<evidence type="ECO:0000313" key="1">
    <source>
        <dbReference type="EMBL" id="SVA25631.1"/>
    </source>
</evidence>
<accession>A0A381UD11</accession>
<proteinExistence type="predicted"/>
<dbReference type="AlphaFoldDB" id="A0A381UD11"/>
<name>A0A381UD11_9ZZZZ</name>